<feature type="non-terminal residue" evidence="2">
    <location>
        <position position="567"/>
    </location>
</feature>
<accession>A0AAE1ZI00</accession>
<proteinExistence type="predicted"/>
<evidence type="ECO:0000313" key="3">
    <source>
        <dbReference type="Proteomes" id="UP001292079"/>
    </source>
</evidence>
<protein>
    <recommendedName>
        <fullName evidence="1">Kinesin-like protein KIF26A/B helical domain-containing protein</fullName>
    </recommendedName>
</protein>
<feature type="domain" description="Kinesin-like protein KIF26A/B helical" evidence="1">
    <location>
        <begin position="72"/>
        <end position="155"/>
    </location>
</feature>
<name>A0AAE1ZI00_SCHME</name>
<gene>
    <name evidence="2" type="ORF">MN116_003085</name>
</gene>
<dbReference type="AlphaFoldDB" id="A0AAE1ZI00"/>
<evidence type="ECO:0000313" key="2">
    <source>
        <dbReference type="EMBL" id="KAK4473744.1"/>
    </source>
</evidence>
<sequence length="567" mass="63847">MNSINQYQQTIGLNASYETHNLEPTTNIASNHYLNKSGPINKGVTCKNTTMSVLQSVLQAGSIDSMPVLVTRCNACLMCLRELIRQAYDLIIPGSSYYSVILMKTPLSPAITSHILESLKLPDHPLAKIVNDRCASCATRFIQLKIDALSYVRRSVLSTTTEKLTRISPDPTRLNVNQMNNLPGENSFYQLVEADNTKMNWLRASKPNDQNVQSSQLHTNYIPVSDNSILHNSTQHIFRLEGSLHNSQQNHKTLGFKLINSHFKVENHTTHYSHCPTTEVNKFQEPIYQTSLTKTTCSLESSVVSHIQGVNKLSNNLTSSNQQVLQRTYIPTVYNYPTTVAFHHTGIQSNIQTNSNYIRTHTNQKIDDSPLYTELNCRKTEFHHLNPIGETIKNKSHLSCPNYSRSIRWAAEKGLISTAKQQQILWESSREKTSQLQLMQSYSEDLSTNNRGEINPSIVNIYRRLDSEFNESSKDENSKQDKITNQLIQSNNKGGLINQQPTVTQISAAASFFTRAGQKLTVTSSSKRKRKLLSTDISDVKNLSGYNTLPSCRHSQQSKCITGFAES</sequence>
<evidence type="ECO:0000259" key="1">
    <source>
        <dbReference type="Pfam" id="PF23081"/>
    </source>
</evidence>
<dbReference type="EMBL" id="JALJAT010000002">
    <property type="protein sequence ID" value="KAK4473744.1"/>
    <property type="molecule type" value="Genomic_DNA"/>
</dbReference>
<comment type="caution">
    <text evidence="2">The sequence shown here is derived from an EMBL/GenBank/DDBJ whole genome shotgun (WGS) entry which is preliminary data.</text>
</comment>
<organism evidence="2 3">
    <name type="scientific">Schistosoma mekongi</name>
    <name type="common">Parasitic worm</name>
    <dbReference type="NCBI Taxonomy" id="38744"/>
    <lineage>
        <taxon>Eukaryota</taxon>
        <taxon>Metazoa</taxon>
        <taxon>Spiralia</taxon>
        <taxon>Lophotrochozoa</taxon>
        <taxon>Platyhelminthes</taxon>
        <taxon>Trematoda</taxon>
        <taxon>Digenea</taxon>
        <taxon>Strigeidida</taxon>
        <taxon>Schistosomatoidea</taxon>
        <taxon>Schistosomatidae</taxon>
        <taxon>Schistosoma</taxon>
    </lineage>
</organism>
<reference evidence="2" key="2">
    <citation type="journal article" date="2023" name="Infect Dis Poverty">
        <title>Chromosome-scale genome of the human blood fluke Schistosoma mekongi and its implications for public health.</title>
        <authorList>
            <person name="Zhou M."/>
            <person name="Xu L."/>
            <person name="Xu D."/>
            <person name="Chen W."/>
            <person name="Khan J."/>
            <person name="Hu Y."/>
            <person name="Huang H."/>
            <person name="Wei H."/>
            <person name="Zhang Y."/>
            <person name="Chusongsang P."/>
            <person name="Tanasarnprasert K."/>
            <person name="Hu X."/>
            <person name="Limpanont Y."/>
            <person name="Lv Z."/>
        </authorList>
    </citation>
    <scope>NUCLEOTIDE SEQUENCE</scope>
    <source>
        <strain evidence="2">LV_2022a</strain>
    </source>
</reference>
<dbReference type="Proteomes" id="UP001292079">
    <property type="component" value="Unassembled WGS sequence"/>
</dbReference>
<dbReference type="InterPro" id="IPR057090">
    <property type="entry name" value="HTH_KIF26A_B_1st"/>
</dbReference>
<dbReference type="Pfam" id="PF23081">
    <property type="entry name" value="HTH_KIF26A_B_1st"/>
    <property type="match status" value="1"/>
</dbReference>
<reference evidence="2" key="1">
    <citation type="submission" date="2022-04" db="EMBL/GenBank/DDBJ databases">
        <authorList>
            <person name="Xu L."/>
            <person name="Lv Z."/>
        </authorList>
    </citation>
    <scope>NUCLEOTIDE SEQUENCE</scope>
    <source>
        <strain evidence="2">LV_2022a</strain>
    </source>
</reference>
<keyword evidence="3" id="KW-1185">Reference proteome</keyword>